<sequence>MSVPTGARQADLRRRRADQSAAPPGGDSQPPVTHVTQPGTPGTDFTEPKPAESAERKGRSENFVPLPKSEIRLCAGITVCLVVYVLYCVYRFSEDHKDELNTQDLSPGWTILGREKDTRNKGWREFVKRMQTSFPLFYLGHVVLGAASARFLPKTKFRLYGVYGAGSLAVYLGWRPAGVVLLQAVVSFALSRLRRPMLIWGFAIIVTTAVFMEPGSTWHHNLVGSKAKYSIFMVTLTMSCLRDVSFGLEFCWETERNPAGYSLLDLLTYNFYWPLLTSGPIISYSDFRQQRLSQGDSQPGLQNLPRVLLDLVRLLFWFLCAEISRHYLYIHAICARMDVLQQASVFTLYGLIYAHIQFFHVKYVVLFGMGSTLARLDEISPPPQPKCVATVYQFTDMWRSFDPGLYKWLVRYIYWPLGGSRSATFMFVYFWHGGSHNLFIWAALQFFGVLLETLTRRFMRLPAIRAWELKHLSALSSRRLRTLLNTWPLEALAISNLVFLTSPQVGAHCVFTLGRPLAALQTAAILFCIGQWTVEIGKKVPLM</sequence>
<protein>
    <submittedName>
        <fullName evidence="9">Protein-cysteine N-palmitoyltransferase HHAT-like</fullName>
    </submittedName>
</protein>
<feature type="compositionally biased region" description="Basic and acidic residues" evidence="6">
    <location>
        <begin position="46"/>
        <end position="60"/>
    </location>
</feature>
<name>A0A6P4ZVC7_BRABE</name>
<dbReference type="Proteomes" id="UP000515135">
    <property type="component" value="Unplaced"/>
</dbReference>
<gene>
    <name evidence="9" type="primary">LOC109476994</name>
</gene>
<keyword evidence="8" id="KW-1185">Reference proteome</keyword>
<comment type="subcellular location">
    <subcellularLocation>
        <location evidence="1">Endoplasmic reticulum membrane</location>
        <topology evidence="1">Multi-pass membrane protein</topology>
    </subcellularLocation>
</comment>
<feature type="compositionally biased region" description="Polar residues" evidence="6">
    <location>
        <begin position="30"/>
        <end position="40"/>
    </location>
</feature>
<reference evidence="9" key="1">
    <citation type="submission" date="2025-08" db="UniProtKB">
        <authorList>
            <consortium name="RefSeq"/>
        </authorList>
    </citation>
    <scope>IDENTIFICATION</scope>
    <source>
        <tissue evidence="9">Gonad</tissue>
    </source>
</reference>
<evidence type="ECO:0000313" key="8">
    <source>
        <dbReference type="Proteomes" id="UP000515135"/>
    </source>
</evidence>
<dbReference type="Pfam" id="PF03062">
    <property type="entry name" value="MBOAT"/>
    <property type="match status" value="1"/>
</dbReference>
<evidence type="ECO:0000256" key="7">
    <source>
        <dbReference type="SAM" id="Phobius"/>
    </source>
</evidence>
<evidence type="ECO:0000256" key="2">
    <source>
        <dbReference type="ARBA" id="ARBA00022692"/>
    </source>
</evidence>
<evidence type="ECO:0000256" key="6">
    <source>
        <dbReference type="SAM" id="MobiDB-lite"/>
    </source>
</evidence>
<proteinExistence type="inferred from homology"/>
<keyword evidence="3 7" id="KW-1133">Transmembrane helix</keyword>
<feature type="transmembrane region" description="Helical" evidence="7">
    <location>
        <begin position="134"/>
        <end position="152"/>
    </location>
</feature>
<evidence type="ECO:0000313" key="9">
    <source>
        <dbReference type="RefSeq" id="XP_019633566.1"/>
    </source>
</evidence>
<evidence type="ECO:0000256" key="4">
    <source>
        <dbReference type="ARBA" id="ARBA00023136"/>
    </source>
</evidence>
<feature type="transmembrane region" description="Helical" evidence="7">
    <location>
        <begin position="70"/>
        <end position="90"/>
    </location>
</feature>
<dbReference type="PANTHER" id="PTHR13285:SF18">
    <property type="entry name" value="PROTEIN-CYSTEINE N-PALMITOYLTRANSFERASE RASP"/>
    <property type="match status" value="1"/>
</dbReference>
<comment type="similarity">
    <text evidence="5">Belongs to the membrane-bound acyltransferase family. HHAT subfamily.</text>
</comment>
<dbReference type="KEGG" id="bbel:109476994"/>
<dbReference type="PANTHER" id="PTHR13285">
    <property type="entry name" value="ACYLTRANSFERASE"/>
    <property type="match status" value="1"/>
</dbReference>
<keyword evidence="4 7" id="KW-0472">Membrane</keyword>
<dbReference type="GO" id="GO:0016409">
    <property type="term" value="F:palmitoyltransferase activity"/>
    <property type="evidence" value="ECO:0007669"/>
    <property type="project" value="TreeGrafter"/>
</dbReference>
<keyword evidence="2 7" id="KW-0812">Transmembrane</keyword>
<feature type="region of interest" description="Disordered" evidence="6">
    <location>
        <begin position="1"/>
        <end position="61"/>
    </location>
</feature>
<evidence type="ECO:0000256" key="1">
    <source>
        <dbReference type="ARBA" id="ARBA00004477"/>
    </source>
</evidence>
<accession>A0A6P4ZVC7</accession>
<evidence type="ECO:0000256" key="3">
    <source>
        <dbReference type="ARBA" id="ARBA00022989"/>
    </source>
</evidence>
<dbReference type="GO" id="GO:0005789">
    <property type="term" value="C:endoplasmic reticulum membrane"/>
    <property type="evidence" value="ECO:0007669"/>
    <property type="project" value="UniProtKB-SubCell"/>
</dbReference>
<dbReference type="AlphaFoldDB" id="A0A6P4ZVC7"/>
<dbReference type="RefSeq" id="XP_019633566.1">
    <property type="nucleotide sequence ID" value="XM_019778007.1"/>
</dbReference>
<feature type="transmembrane region" description="Helical" evidence="7">
    <location>
        <begin position="348"/>
        <end position="369"/>
    </location>
</feature>
<dbReference type="GeneID" id="109476994"/>
<dbReference type="InterPro" id="IPR004299">
    <property type="entry name" value="MBOAT_fam"/>
</dbReference>
<feature type="transmembrane region" description="Helical" evidence="7">
    <location>
        <begin position="197"/>
        <end position="215"/>
    </location>
</feature>
<dbReference type="OrthoDB" id="420606at2759"/>
<dbReference type="InterPro" id="IPR051085">
    <property type="entry name" value="MB_O-acyltransferase"/>
</dbReference>
<organism evidence="8 9">
    <name type="scientific">Branchiostoma belcheri</name>
    <name type="common">Amphioxus</name>
    <dbReference type="NCBI Taxonomy" id="7741"/>
    <lineage>
        <taxon>Eukaryota</taxon>
        <taxon>Metazoa</taxon>
        <taxon>Chordata</taxon>
        <taxon>Cephalochordata</taxon>
        <taxon>Leptocardii</taxon>
        <taxon>Amphioxiformes</taxon>
        <taxon>Branchiostomatidae</taxon>
        <taxon>Branchiostoma</taxon>
    </lineage>
</organism>
<feature type="transmembrane region" description="Helical" evidence="7">
    <location>
        <begin position="438"/>
        <end position="455"/>
    </location>
</feature>
<evidence type="ECO:0000256" key="5">
    <source>
        <dbReference type="ARBA" id="ARBA00038268"/>
    </source>
</evidence>